<evidence type="ECO:0000313" key="8">
    <source>
        <dbReference type="Proteomes" id="UP000694251"/>
    </source>
</evidence>
<keyword evidence="7" id="KW-0808">Transferase</keyword>
<dbReference type="PROSITE" id="PS51892">
    <property type="entry name" value="SUBTILASE"/>
    <property type="match status" value="1"/>
</dbReference>
<dbReference type="GO" id="GO:0008236">
    <property type="term" value="F:serine-type peptidase activity"/>
    <property type="evidence" value="ECO:0007669"/>
    <property type="project" value="UniProtKB-KW"/>
</dbReference>
<dbReference type="PANTHER" id="PTHR33116:SF78">
    <property type="entry name" value="OS12G0587133 PROTEIN"/>
    <property type="match status" value="1"/>
</dbReference>
<dbReference type="GO" id="GO:0003964">
    <property type="term" value="F:RNA-directed DNA polymerase activity"/>
    <property type="evidence" value="ECO:0007669"/>
    <property type="project" value="UniProtKB-KW"/>
</dbReference>
<dbReference type="Pfam" id="PF00082">
    <property type="entry name" value="Peptidase_S8"/>
    <property type="match status" value="1"/>
</dbReference>
<dbReference type="PROSITE" id="PS50878">
    <property type="entry name" value="RT_POL"/>
    <property type="match status" value="1"/>
</dbReference>
<dbReference type="InterPro" id="IPR041469">
    <property type="entry name" value="Subtilisin-like_FN3"/>
</dbReference>
<evidence type="ECO:0000259" key="6">
    <source>
        <dbReference type="PROSITE" id="PS50878"/>
    </source>
</evidence>
<evidence type="ECO:0000313" key="7">
    <source>
        <dbReference type="EMBL" id="KAG7656236.1"/>
    </source>
</evidence>
<sequence length="1960" mass="221028">MSTRSPLARIQPTRTLVGLPVATKVATFSSRGPSSISPAILKPDIAAPGVNILAATSPNDTFYDGGFPMKSGTSMSTPFVAGIVALLKSLHPHWSPAAIRSAIVTTAWRTDPSGEPIFADGSNRKLADPFDYGGGVVNSEKAAKPGLVYDMGVNDYVLYLCSVGYTDSSITRLVRKKTVCANPKPSVLDLKLPSITIPNLAKEVIITRTVTNVGPVGSVYKAVIEAPMGVNVTVTPSTLVFNAKTRKLSFKVRADVARETRKAILGFLASQASMPPPGTSPGGSGGSLDLVTSTDEMVIRGDASPVESTQRDLVLGSAVGFEAEKNLESKEGSVPIVAFPLKKDSWVKVAQKHIFTKQKFVVDEVDEHGKGRVLVPKEVFAGAKPLWEDFLVGKFLNNKAPHVGKIHMIVNKIWRLGDKTTMIDVYEVNATTVRFRVRNEVMRRRILNRGMWNIMAIPMVVSKWSPFTEEIQPEMKSIHLWVTLKDVPPTMFTDKGLEFLASAVGNPVRLHPKTEACTSFDEAQILVEADLTKDLPKEYLLSGEEEGELDAVVKYSYPWLPPRCSSCKKWGHLQDTCVAEGSKTKQMDIPVVVAAVALESETGVSKSVTKNDVSKASGSLLEERDEISQELVVIEGDKHKQNDTEEGWITPSGSGRSPGTKKVAPSFGEVSILTNTYSALSDLEDQGEENRPKVVVGAVQSELAGKNNGDGENKKEDKTGDVLNGNSVSLNDPVGNPKIDAPLRHYLPRGSKTAHKIVSTASNQARGPPLKTRVKESKVERLGGKLFKDWSVLTNYEYNRRGRIWVVWSSDVRLSPFYKSSQLITCSVKLENQEEEFFCSFVYGSNFAAERRALWSEFRDHMDSPIIRTKPWIIFGDFNEILDLEEHSLIEDHPVVSPGMRDFQEMVNYCSLTDMASHGPLFTWCNKRETGLISKKLDRVLVNDVWMQTYLSSYSVFEAGGCSDHLRCRINLKSEAEDLVNRRKPFKFVNAITSLDEFRPRVDDFWREQEPLFMSTSTLFRFTKKLKALKPTIRNLAKERMGNLIKKAKEAHDDLCMKQELNLQNPSSGAMEAEAAAYVRWEKVADLEEKFLKQRSKLHWLDVGDKNNKTFHRAVMIREVQNTIREITRQDGSVTKKAAEIKDEAERFFRVFLQTIPDDYEELSIEELQELLLFRCSELEKTQLMSQVTAEEVRKVLFAMPKDKSPGPDGYTSEFYKSTWDIIGREFTLAVQSFFIKGFLPKGVNSTILALIPKKSGAKEMKDYRPISCCNVIYKVISKIIANRLKQVLPKFVAGNQSAFVQDRLLIENVMLATELVKDYHKDSISSRCAIKIDISKAFDSVQWGFIRNVLFAMDFPQEFIRWIMLCITTASFSVQVNGELAGYFNSFRGLRQGCSLSPYLFVVCMDILSKLLDKAAGLRKLGYHPRCKTIGLTHLSFADDLMILSDGKVRSIEGIVAVFEGFAKISGLRISMEKSTLYLAGMSDTSRQEIVDRFPFAVGNLPVRYLGLPLVTKRLSSMDYLPLIDQIKKRIGSWSSRFLSYAGRLNLISSVLRSICNFWMGAIRLPRQCIREIDNLCAAFLWSGGELKSTKAKISWQDVCRPKQEGGLGLRSLKEANDVCCLKLIWRIISHGDSLWVRWVDTFLLQQESFWAIKETTCKGSWMWKKLLKFRGVAKSLSKVDVKDGARTSFWFDEWCDLGRLIDITGERGMIDMGISRTATVLEAWTNRRRRRHRMDCLRSMEEMLVLKWNSRTQEQDRVLWKGKNDVFRPTFSTKDTWNHTRTTSNEVAWHKGVWFAQATPKHAFCMWLAVQNRLSTGDRMLQWNNGVNATCVLCNSDLETRDHIFFSCGYAKEIWEPLAKNVYKSSYSTDWNSIITCVSKQWRNRVAGLLARYVLQASIHTIWRERNERKHGTRPNPSSRLIKWIDIHIRNQLSALKISGDQRYNNGLQLWFASRRIH</sequence>
<evidence type="ECO:0000256" key="2">
    <source>
        <dbReference type="ARBA" id="ARBA00022801"/>
    </source>
</evidence>
<feature type="compositionally biased region" description="Basic and acidic residues" evidence="5">
    <location>
        <begin position="709"/>
        <end position="720"/>
    </location>
</feature>
<dbReference type="Pfam" id="PF03372">
    <property type="entry name" value="Exo_endo_phos"/>
    <property type="match status" value="1"/>
</dbReference>
<comment type="caution">
    <text evidence="7">The sequence shown here is derived from an EMBL/GenBank/DDBJ whole genome shotgun (WGS) entry which is preliminary data.</text>
</comment>
<evidence type="ECO:0000256" key="4">
    <source>
        <dbReference type="PROSITE-ProRule" id="PRU01240"/>
    </source>
</evidence>
<dbReference type="Proteomes" id="UP000694251">
    <property type="component" value="Chromosome 1"/>
</dbReference>
<dbReference type="InterPro" id="IPR000477">
    <property type="entry name" value="RT_dom"/>
</dbReference>
<keyword evidence="1" id="KW-0645">Protease</keyword>
<evidence type="ECO:0000256" key="5">
    <source>
        <dbReference type="SAM" id="MobiDB-lite"/>
    </source>
</evidence>
<comment type="caution">
    <text evidence="4">Lacks conserved residue(s) required for the propagation of feature annotation.</text>
</comment>
<dbReference type="InterPro" id="IPR005135">
    <property type="entry name" value="Endo/exonuclease/phosphatase"/>
</dbReference>
<organism evidence="7 8">
    <name type="scientific">Arabidopsis suecica</name>
    <name type="common">Swedish thale-cress</name>
    <name type="synonym">Cardaminopsis suecica</name>
    <dbReference type="NCBI Taxonomy" id="45249"/>
    <lineage>
        <taxon>Eukaryota</taxon>
        <taxon>Viridiplantae</taxon>
        <taxon>Streptophyta</taxon>
        <taxon>Embryophyta</taxon>
        <taxon>Tracheophyta</taxon>
        <taxon>Spermatophyta</taxon>
        <taxon>Magnoliopsida</taxon>
        <taxon>eudicotyledons</taxon>
        <taxon>Gunneridae</taxon>
        <taxon>Pentapetalae</taxon>
        <taxon>rosids</taxon>
        <taxon>malvids</taxon>
        <taxon>Brassicales</taxon>
        <taxon>Brassicaceae</taxon>
        <taxon>Camelineae</taxon>
        <taxon>Arabidopsis</taxon>
    </lineage>
</organism>
<dbReference type="Pfam" id="PF17766">
    <property type="entry name" value="fn3_6"/>
    <property type="match status" value="1"/>
</dbReference>
<dbReference type="CDD" id="cd01650">
    <property type="entry name" value="RT_nLTR_like"/>
    <property type="match status" value="1"/>
</dbReference>
<protein>
    <submittedName>
        <fullName evidence="7">Reverse transcriptase domain</fullName>
    </submittedName>
</protein>
<dbReference type="Pfam" id="PF14111">
    <property type="entry name" value="DUF4283"/>
    <property type="match status" value="1"/>
</dbReference>
<keyword evidence="7" id="KW-0695">RNA-directed DNA polymerase</keyword>
<dbReference type="Pfam" id="PF00078">
    <property type="entry name" value="RVT_1"/>
    <property type="match status" value="1"/>
</dbReference>
<feature type="domain" description="Reverse transcriptase" evidence="6">
    <location>
        <begin position="1233"/>
        <end position="1511"/>
    </location>
</feature>
<evidence type="ECO:0000256" key="1">
    <source>
        <dbReference type="ARBA" id="ARBA00022670"/>
    </source>
</evidence>
<dbReference type="OrthoDB" id="1609566at2759"/>
<keyword evidence="7" id="KW-0548">Nucleotidyltransferase</keyword>
<dbReference type="InterPro" id="IPR023828">
    <property type="entry name" value="Peptidase_S8_Ser-AS"/>
</dbReference>
<gene>
    <name evidence="7" type="ORF">ISN44_As01g032400</name>
</gene>
<reference evidence="7 8" key="1">
    <citation type="submission" date="2020-12" db="EMBL/GenBank/DDBJ databases">
        <title>Concerted genomic and epigenomic changes stabilize Arabidopsis allopolyploids.</title>
        <authorList>
            <person name="Chen Z."/>
        </authorList>
    </citation>
    <scope>NUCLEOTIDE SEQUENCE [LARGE SCALE GENOMIC DNA]</scope>
    <source>
        <strain evidence="7">As9502</strain>
        <tissue evidence="7">Leaf</tissue>
    </source>
</reference>
<dbReference type="PANTHER" id="PTHR33116">
    <property type="entry name" value="REVERSE TRANSCRIPTASE ZINC-BINDING DOMAIN-CONTAINING PROTEIN-RELATED-RELATED"/>
    <property type="match status" value="1"/>
</dbReference>
<feature type="region of interest" description="Disordered" evidence="5">
    <location>
        <begin position="643"/>
        <end position="664"/>
    </location>
</feature>
<dbReference type="InterPro" id="IPR025558">
    <property type="entry name" value="DUF4283"/>
</dbReference>
<dbReference type="InterPro" id="IPR026960">
    <property type="entry name" value="RVT-Znf"/>
</dbReference>
<comment type="similarity">
    <text evidence="4">Belongs to the peptidase S8 family.</text>
</comment>
<dbReference type="Pfam" id="PF13966">
    <property type="entry name" value="zf-RVT"/>
    <property type="match status" value="1"/>
</dbReference>
<dbReference type="GO" id="GO:0006508">
    <property type="term" value="P:proteolysis"/>
    <property type="evidence" value="ECO:0007669"/>
    <property type="project" value="UniProtKB-KW"/>
</dbReference>
<dbReference type="EMBL" id="JAEFBJ010000001">
    <property type="protein sequence ID" value="KAG7656236.1"/>
    <property type="molecule type" value="Genomic_DNA"/>
</dbReference>
<keyword evidence="8" id="KW-1185">Reference proteome</keyword>
<keyword evidence="3" id="KW-0720">Serine protease</keyword>
<name>A0A8T2H9W1_ARASU</name>
<accession>A0A8T2H9W1</accession>
<dbReference type="InterPro" id="IPR000209">
    <property type="entry name" value="Peptidase_S8/S53_dom"/>
</dbReference>
<feature type="region of interest" description="Disordered" evidence="5">
    <location>
        <begin position="700"/>
        <end position="740"/>
    </location>
</feature>
<proteinExistence type="inferred from homology"/>
<dbReference type="PROSITE" id="PS00138">
    <property type="entry name" value="SUBTILASE_SER"/>
    <property type="match status" value="1"/>
</dbReference>
<keyword evidence="2" id="KW-0378">Hydrolase</keyword>
<evidence type="ECO:0000256" key="3">
    <source>
        <dbReference type="ARBA" id="ARBA00022825"/>
    </source>
</evidence>